<evidence type="ECO:0000256" key="1">
    <source>
        <dbReference type="SAM" id="SignalP"/>
    </source>
</evidence>
<dbReference type="Proteomes" id="UP000238762">
    <property type="component" value="Unassembled WGS sequence"/>
</dbReference>
<organism evidence="3 4">
    <name type="scientific">Merismopedia glauca CCAP 1448/3</name>
    <dbReference type="NCBI Taxonomy" id="1296344"/>
    <lineage>
        <taxon>Bacteria</taxon>
        <taxon>Bacillati</taxon>
        <taxon>Cyanobacteriota</taxon>
        <taxon>Cyanophyceae</taxon>
        <taxon>Synechococcales</taxon>
        <taxon>Merismopediaceae</taxon>
        <taxon>Merismopedia</taxon>
    </lineage>
</organism>
<proteinExistence type="predicted"/>
<feature type="domain" description="Filamentous haemagglutinin FhaB/tRNA nuclease CdiA-like TPS" evidence="2">
    <location>
        <begin position="41"/>
        <end position="150"/>
    </location>
</feature>
<evidence type="ECO:0000313" key="4">
    <source>
        <dbReference type="Proteomes" id="UP000238762"/>
    </source>
</evidence>
<evidence type="ECO:0000259" key="2">
    <source>
        <dbReference type="SMART" id="SM00912"/>
    </source>
</evidence>
<dbReference type="Gene3D" id="2.160.20.10">
    <property type="entry name" value="Single-stranded right-handed beta-helix, Pectin lyase-like"/>
    <property type="match status" value="3"/>
</dbReference>
<reference evidence="3 4" key="1">
    <citation type="submission" date="2018-02" db="EMBL/GenBank/DDBJ databases">
        <authorList>
            <person name="Cohen D.B."/>
            <person name="Kent A.D."/>
        </authorList>
    </citation>
    <scope>NUCLEOTIDE SEQUENCE [LARGE SCALE GENOMIC DNA]</scope>
    <source>
        <strain evidence="3 4">CCAP 1448/3</strain>
    </source>
</reference>
<name>A0A2T1BYK0_9CYAN</name>
<feature type="chain" id="PRO_5015573771" description="Filamentous haemagglutinin FhaB/tRNA nuclease CdiA-like TPS domain-containing protein" evidence="1">
    <location>
        <begin position="33"/>
        <end position="1311"/>
    </location>
</feature>
<protein>
    <recommendedName>
        <fullName evidence="2">Filamentous haemagglutinin FhaB/tRNA nuclease CdiA-like TPS domain-containing protein</fullName>
    </recommendedName>
</protein>
<gene>
    <name evidence="3" type="ORF">C7B64_20815</name>
</gene>
<dbReference type="Pfam" id="PF05860">
    <property type="entry name" value="TPS"/>
    <property type="match status" value="1"/>
</dbReference>
<dbReference type="NCBIfam" id="TIGR01901">
    <property type="entry name" value="adhes_NPXG"/>
    <property type="match status" value="1"/>
</dbReference>
<reference evidence="3 4" key="2">
    <citation type="submission" date="2018-03" db="EMBL/GenBank/DDBJ databases">
        <title>The ancient ancestry and fast evolution of plastids.</title>
        <authorList>
            <person name="Moore K.R."/>
            <person name="Magnabosco C."/>
            <person name="Momper L."/>
            <person name="Gold D.A."/>
            <person name="Bosak T."/>
            <person name="Fournier G.P."/>
        </authorList>
    </citation>
    <scope>NUCLEOTIDE SEQUENCE [LARGE SCALE GENOMIC DNA]</scope>
    <source>
        <strain evidence="3 4">CCAP 1448/3</strain>
    </source>
</reference>
<dbReference type="InterPro" id="IPR011050">
    <property type="entry name" value="Pectin_lyase_fold/virulence"/>
</dbReference>
<keyword evidence="4" id="KW-1185">Reference proteome</keyword>
<dbReference type="RefSeq" id="WP_106290975.1">
    <property type="nucleotide sequence ID" value="NZ_CAWNTC010000181.1"/>
</dbReference>
<comment type="caution">
    <text evidence="3">The sequence shown here is derived from an EMBL/GenBank/DDBJ whole genome shotgun (WGS) entry which is preliminary data.</text>
</comment>
<evidence type="ECO:0000313" key="3">
    <source>
        <dbReference type="EMBL" id="PSB00953.1"/>
    </source>
</evidence>
<keyword evidence="1" id="KW-0732">Signal</keyword>
<dbReference type="InterPro" id="IPR008638">
    <property type="entry name" value="FhaB/CdiA-like_TPS"/>
</dbReference>
<sequence length="1311" mass="135331">MNVRSKVFYLSLLQAVSAIAASTILSSTPALAQLIPDSTLGTENSTVNQINPTTQRIDGGAIRSSNLFHSFQQFNVGVGKGVYFSNPVGIENILTRVTGGNPSNIFGKLGVLGDSNLFLINPNGIMFGANASLDIKGSFLATTAPGIKLGENGFFSAVNPNQSQLLSVNPQVVFANNLFNPQSEIVNRGNLEVGKDLTLQGTNLDLQGQLLAKGNLTLQAVDTVKMTDSTNNPFIAASWGDLLVQGNKGVEISALSHPESGLFAGGNLVLRSDEIVVGDAHFWSGGSFQVQKLDGSLGGLYSPNDPIIFANGDVDFSSYQGASLHILAGGRVRINSVNITGADASGNAINPNFDPLLLANVTLSDGTPLVIDGTQQPTLDVRAGIDWNKLGGSPGTFGIGNFPSFFSSNNPTNADIRIDEVVVSAPRGLVFLSNQFKSNESLNNGDISIGWIDGTSKVGNGSTVIIDSKTNLIVPINGFRPADYYIDTSSETGSGGNIKLIVNNDISLTGSSIRSNSSLGEGSSIDIKTRSLILQNGEISVFNKDSSGGITNIQATEKISLDNGSLLFRQTVGKGSSGDVIINTPKLSLHGKSFLNGNTNSSGSAGNVTINTNNLTIKGGSQISSSTFDIGKGGRVLIQPLGVSKLNIELDGKGSGIFSQADPGTQTKPRAEGDAGSLLIKTGKLSLNNQAIISTAAGGNSKVNVDPNAGNITINASDIILNGESVISSEAFGSNKAGDLTINTNTVTVEGGSKILSNSYNSGNTGKLYIEANDYVEVIGRTLNNNSPSTIQSSVGGSGNGQGVTFKTNRLTIKDGAFVFSGVFKNGTGNGGQITINSDNVVEVIGSGKNDNQRSALSSQTQGYGNAGNIIINTPKLSIKNGGIIQSAALNGSTGNAGDLTVNANYIELFGQTNNGGRSLLNANTSGVGNAGNLTINTGSLSLQNSSQVASSTFNQGKGGNLSIKASESIQIDGFESGIYAQSLPVSRGNTDNIVQGNAGDIFIQSPNIFLDNQSIISVATSTEGNAGNLNIKADTISLDGKSAFSAVTLDSGNGGSIDIQASSLSLTNSSQISSRGASNGKAGNISLNIAQDIQATDSDIRTSSEKSSGGAISVNASNIRLRGDSDISTNVNSGADNGGNITVNADSIIAFDDSDILAFARDGKGGDITFNTPIFFGDSFRPAPEGTEPLTLDNNEFVDINASGAVSGNIALPNLDFVRNSITDLPENVVDTDSIIANSCIVANSQETGSFVITGSGGLPLRPGDATVSEYPTGEVRAIPESNSSNQQVVEPQGVYRLPDGKLVLSRRCE</sequence>
<dbReference type="EMBL" id="PVWJ01000144">
    <property type="protein sequence ID" value="PSB00953.1"/>
    <property type="molecule type" value="Genomic_DNA"/>
</dbReference>
<feature type="signal peptide" evidence="1">
    <location>
        <begin position="1"/>
        <end position="32"/>
    </location>
</feature>
<accession>A0A2T1BYK0</accession>
<dbReference type="InterPro" id="IPR012334">
    <property type="entry name" value="Pectin_lyas_fold"/>
</dbReference>
<dbReference type="SMART" id="SM00912">
    <property type="entry name" value="Haemagg_act"/>
    <property type="match status" value="1"/>
</dbReference>
<dbReference type="SUPFAM" id="SSF51126">
    <property type="entry name" value="Pectin lyase-like"/>
    <property type="match status" value="4"/>
</dbReference>
<dbReference type="OrthoDB" id="498732at2"/>